<reference evidence="3" key="1">
    <citation type="journal article" date="2019" name="Int. J. Syst. Evol. Microbiol.">
        <title>The Global Catalogue of Microorganisms (GCM) 10K type strain sequencing project: providing services to taxonomists for standard genome sequencing and annotation.</title>
        <authorList>
            <consortium name="The Broad Institute Genomics Platform"/>
            <consortium name="The Broad Institute Genome Sequencing Center for Infectious Disease"/>
            <person name="Wu L."/>
            <person name="Ma J."/>
        </authorList>
    </citation>
    <scope>NUCLEOTIDE SEQUENCE [LARGE SCALE GENOMIC DNA]</scope>
    <source>
        <strain evidence="3">NBRC 108730</strain>
    </source>
</reference>
<keyword evidence="1" id="KW-0472">Membrane</keyword>
<name>A0ABQ6JFF2_9ACTN</name>
<sequence>MGALLGHQVLVKVTEGLARLGVPASASGGTTIPDVRTLPAPVRAVVESAYGQGVADVFLAAIPLAVIALVAVAFLPDARLGTRSGVDQLADDAGSAAGVPAVEAGERVDAATARARASS</sequence>
<dbReference type="Proteomes" id="UP001157017">
    <property type="component" value="Unassembled WGS sequence"/>
</dbReference>
<keyword evidence="3" id="KW-1185">Reference proteome</keyword>
<protein>
    <recommendedName>
        <fullName evidence="4">Major facilitator superfamily (MFS) profile domain-containing protein</fullName>
    </recommendedName>
</protein>
<evidence type="ECO:0008006" key="4">
    <source>
        <dbReference type="Google" id="ProtNLM"/>
    </source>
</evidence>
<accession>A0ABQ6JFF2</accession>
<proteinExistence type="predicted"/>
<comment type="caution">
    <text evidence="2">The sequence shown here is derived from an EMBL/GenBank/DDBJ whole genome shotgun (WGS) entry which is preliminary data.</text>
</comment>
<gene>
    <name evidence="2" type="ORF">GCM10025868_21600</name>
</gene>
<keyword evidence="1" id="KW-1133">Transmembrane helix</keyword>
<evidence type="ECO:0000313" key="3">
    <source>
        <dbReference type="Proteomes" id="UP001157017"/>
    </source>
</evidence>
<organism evidence="2 3">
    <name type="scientific">Angustibacter aerolatus</name>
    <dbReference type="NCBI Taxonomy" id="1162965"/>
    <lineage>
        <taxon>Bacteria</taxon>
        <taxon>Bacillati</taxon>
        <taxon>Actinomycetota</taxon>
        <taxon>Actinomycetes</taxon>
        <taxon>Kineosporiales</taxon>
        <taxon>Kineosporiaceae</taxon>
    </lineage>
</organism>
<keyword evidence="1" id="KW-0812">Transmembrane</keyword>
<evidence type="ECO:0000313" key="2">
    <source>
        <dbReference type="EMBL" id="GMA86910.1"/>
    </source>
</evidence>
<feature type="transmembrane region" description="Helical" evidence="1">
    <location>
        <begin position="57"/>
        <end position="75"/>
    </location>
</feature>
<dbReference type="EMBL" id="BSUZ01000001">
    <property type="protein sequence ID" value="GMA86910.1"/>
    <property type="molecule type" value="Genomic_DNA"/>
</dbReference>
<evidence type="ECO:0000256" key="1">
    <source>
        <dbReference type="SAM" id="Phobius"/>
    </source>
</evidence>